<keyword evidence="3" id="KW-1185">Reference proteome</keyword>
<proteinExistence type="predicted"/>
<protein>
    <submittedName>
        <fullName evidence="2">Uncharacterized protein</fullName>
    </submittedName>
</protein>
<dbReference type="EMBL" id="MSCW01000011">
    <property type="protein sequence ID" value="ONF42303.1"/>
    <property type="molecule type" value="Genomic_DNA"/>
</dbReference>
<dbReference type="AlphaFoldDB" id="A0A1V2DNV7"/>
<feature type="transmembrane region" description="Helical" evidence="1">
    <location>
        <begin position="18"/>
        <end position="36"/>
    </location>
</feature>
<dbReference type="RefSeq" id="WP_076725676.1">
    <property type="nucleotide sequence ID" value="NZ_JABWTC010000016.1"/>
</dbReference>
<keyword evidence="1" id="KW-0472">Membrane</keyword>
<evidence type="ECO:0000313" key="3">
    <source>
        <dbReference type="Proteomes" id="UP000189339"/>
    </source>
</evidence>
<evidence type="ECO:0000313" key="2">
    <source>
        <dbReference type="EMBL" id="ONF42303.1"/>
    </source>
</evidence>
<organism evidence="2 3">
    <name type="scientific">Marinobacter lutaoensis</name>
    <dbReference type="NCBI Taxonomy" id="135739"/>
    <lineage>
        <taxon>Bacteria</taxon>
        <taxon>Pseudomonadati</taxon>
        <taxon>Pseudomonadota</taxon>
        <taxon>Gammaproteobacteria</taxon>
        <taxon>Pseudomonadales</taxon>
        <taxon>Marinobacteraceae</taxon>
        <taxon>Marinobacter</taxon>
    </lineage>
</organism>
<reference evidence="2 3" key="1">
    <citation type="submission" date="2016-12" db="EMBL/GenBank/DDBJ databases">
        <title>Marinobacter lutaoensis whole genome sequencing.</title>
        <authorList>
            <person name="Verma A."/>
            <person name="Krishnamurthi S."/>
        </authorList>
    </citation>
    <scope>NUCLEOTIDE SEQUENCE [LARGE SCALE GENOMIC DNA]</scope>
    <source>
        <strain evidence="2 3">T5054</strain>
    </source>
</reference>
<sequence>MEPEQHGWASLPKALKTSLLSAAVMLAALVLINLPLQTDSAPQGIVSFQLAVTADQAHDILNSWHSAGHLWAQTSLWLDFVFITTYLMALLHLTRFLMRDRPGIRERKVARWVRSLFITAGLGDVAENILLLNNFNPPTDLVSLAATVCALIKFTGLTLGLAGLVVIRAARRHPLPLG</sequence>
<keyword evidence="1" id="KW-1133">Transmembrane helix</keyword>
<dbReference type="STRING" id="135739.BTO32_16050"/>
<accession>A0A1V2DNV7</accession>
<feature type="transmembrane region" description="Helical" evidence="1">
    <location>
        <begin position="70"/>
        <end position="91"/>
    </location>
</feature>
<feature type="transmembrane region" description="Helical" evidence="1">
    <location>
        <begin position="112"/>
        <end position="132"/>
    </location>
</feature>
<comment type="caution">
    <text evidence="2">The sequence shown here is derived from an EMBL/GenBank/DDBJ whole genome shotgun (WGS) entry which is preliminary data.</text>
</comment>
<keyword evidence="1" id="KW-0812">Transmembrane</keyword>
<feature type="transmembrane region" description="Helical" evidence="1">
    <location>
        <begin position="144"/>
        <end position="167"/>
    </location>
</feature>
<evidence type="ECO:0000256" key="1">
    <source>
        <dbReference type="SAM" id="Phobius"/>
    </source>
</evidence>
<dbReference type="Proteomes" id="UP000189339">
    <property type="component" value="Unassembled WGS sequence"/>
</dbReference>
<gene>
    <name evidence="2" type="ORF">BTO32_16050</name>
</gene>
<name>A0A1V2DNV7_9GAMM</name>
<dbReference type="OrthoDB" id="6197887at2"/>